<sequence length="117" mass="13108">MMDIVAQIVRGLELTLRKRSHDVGELSDNEGRRRRLCQASLHSNLARRYGTRPQRVVGTASARLGKNERLLMRAKAALNPRRDGREVWPASRFTSVADPHGAGPRRSVGLNRGRPAF</sequence>
<keyword evidence="3" id="KW-1185">Reference proteome</keyword>
<dbReference type="AlphaFoldDB" id="A0A8B6M4W6"/>
<comment type="caution">
    <text evidence="2">The sequence shown here is derived from an EMBL/GenBank/DDBJ whole genome shotgun (WGS) entry which is preliminary data.</text>
</comment>
<dbReference type="EMBL" id="CABFMQ020000068">
    <property type="protein sequence ID" value="VTZ49399.1"/>
    <property type="molecule type" value="Genomic_DNA"/>
</dbReference>
<evidence type="ECO:0000313" key="2">
    <source>
        <dbReference type="EMBL" id="VTZ49399.1"/>
    </source>
</evidence>
<feature type="region of interest" description="Disordered" evidence="1">
    <location>
        <begin position="95"/>
        <end position="117"/>
    </location>
</feature>
<evidence type="ECO:0000313" key="3">
    <source>
        <dbReference type="Proteomes" id="UP000485880"/>
    </source>
</evidence>
<name>A0A8B6M4W6_METTU</name>
<dbReference type="Proteomes" id="UP000485880">
    <property type="component" value="Unassembled WGS sequence"/>
</dbReference>
<reference evidence="2 3" key="1">
    <citation type="submission" date="2019-05" db="EMBL/GenBank/DDBJ databases">
        <authorList>
            <person name="Farhan Ul Haque M."/>
        </authorList>
    </citation>
    <scope>NUCLEOTIDE SEQUENCE [LARGE SCALE GENOMIC DNA]</scope>
    <source>
        <strain evidence="2">2</strain>
    </source>
</reference>
<accession>A0A8B6M4W6</accession>
<proteinExistence type="predicted"/>
<gene>
    <name evidence="2" type="ORF">MPC4_160049</name>
</gene>
<evidence type="ECO:0000256" key="1">
    <source>
        <dbReference type="SAM" id="MobiDB-lite"/>
    </source>
</evidence>
<protein>
    <submittedName>
        <fullName evidence="2">Uncharacterized protein</fullName>
    </submittedName>
</protein>
<organism evidence="2 3">
    <name type="scientific">Methylocella tundrae</name>
    <dbReference type="NCBI Taxonomy" id="227605"/>
    <lineage>
        <taxon>Bacteria</taxon>
        <taxon>Pseudomonadati</taxon>
        <taxon>Pseudomonadota</taxon>
        <taxon>Alphaproteobacteria</taxon>
        <taxon>Hyphomicrobiales</taxon>
        <taxon>Beijerinckiaceae</taxon>
        <taxon>Methylocella</taxon>
    </lineage>
</organism>